<feature type="domain" description="HMA" evidence="19">
    <location>
        <begin position="125"/>
        <end position="191"/>
    </location>
</feature>
<evidence type="ECO:0000256" key="4">
    <source>
        <dbReference type="ARBA" id="ARBA00022448"/>
    </source>
</evidence>
<evidence type="ECO:0000313" key="20">
    <source>
        <dbReference type="EMBL" id="KAK9810274.1"/>
    </source>
</evidence>
<keyword evidence="10" id="KW-1278">Translocase</keyword>
<comment type="similarity">
    <text evidence="2 17">Belongs to the cation transport ATPase (P-type) (TC 3.A.3) family. Type IB subfamily.</text>
</comment>
<evidence type="ECO:0000256" key="11">
    <source>
        <dbReference type="ARBA" id="ARBA00022989"/>
    </source>
</evidence>
<dbReference type="FunFam" id="2.70.150.10:FF:000002">
    <property type="entry name" value="Copper-transporting ATPase 1, putative"/>
    <property type="match status" value="1"/>
</dbReference>
<evidence type="ECO:0000256" key="7">
    <source>
        <dbReference type="ARBA" id="ARBA00022737"/>
    </source>
</evidence>
<dbReference type="GO" id="GO:0140581">
    <property type="term" value="F:P-type monovalent copper transporter activity"/>
    <property type="evidence" value="ECO:0007669"/>
    <property type="project" value="UniProtKB-EC"/>
</dbReference>
<evidence type="ECO:0000256" key="1">
    <source>
        <dbReference type="ARBA" id="ARBA00004141"/>
    </source>
</evidence>
<evidence type="ECO:0000313" key="21">
    <source>
        <dbReference type="Proteomes" id="UP001489004"/>
    </source>
</evidence>
<evidence type="ECO:0000256" key="17">
    <source>
        <dbReference type="RuleBase" id="RU362081"/>
    </source>
</evidence>
<keyword evidence="14 17" id="KW-0472">Membrane</keyword>
<comment type="catalytic activity">
    <reaction evidence="15">
        <text>Cu(+)(in) + ATP + H2O = Cu(+)(out) + ADP + phosphate + H(+)</text>
        <dbReference type="Rhea" id="RHEA:25792"/>
        <dbReference type="ChEBI" id="CHEBI:15377"/>
        <dbReference type="ChEBI" id="CHEBI:15378"/>
        <dbReference type="ChEBI" id="CHEBI:30616"/>
        <dbReference type="ChEBI" id="CHEBI:43474"/>
        <dbReference type="ChEBI" id="CHEBI:49552"/>
        <dbReference type="ChEBI" id="CHEBI:456216"/>
        <dbReference type="EC" id="7.2.2.8"/>
    </reaction>
</comment>
<dbReference type="InterPro" id="IPR018303">
    <property type="entry name" value="ATPase_P-typ_P_site"/>
</dbReference>
<protein>
    <recommendedName>
        <fullName evidence="3">P-type Cu(+) transporter</fullName>
        <ecNumber evidence="3">7.2.2.8</ecNumber>
    </recommendedName>
    <alternativeName>
        <fullName evidence="16">Protein HEAVY METAL ATPASE 5</fullName>
    </alternativeName>
</protein>
<dbReference type="SUPFAM" id="SSF55008">
    <property type="entry name" value="HMA, heavy metal-associated domain"/>
    <property type="match status" value="3"/>
</dbReference>
<evidence type="ECO:0000256" key="9">
    <source>
        <dbReference type="ARBA" id="ARBA00022840"/>
    </source>
</evidence>
<dbReference type="SFLD" id="SFLDG00002">
    <property type="entry name" value="C1.7:_P-type_atpase_like"/>
    <property type="match status" value="1"/>
</dbReference>
<organism evidence="20 21">
    <name type="scientific">[Myrmecia] bisecta</name>
    <dbReference type="NCBI Taxonomy" id="41462"/>
    <lineage>
        <taxon>Eukaryota</taxon>
        <taxon>Viridiplantae</taxon>
        <taxon>Chlorophyta</taxon>
        <taxon>core chlorophytes</taxon>
        <taxon>Trebouxiophyceae</taxon>
        <taxon>Trebouxiales</taxon>
        <taxon>Trebouxiaceae</taxon>
        <taxon>Myrmecia</taxon>
    </lineage>
</organism>
<dbReference type="NCBIfam" id="TIGR01525">
    <property type="entry name" value="ATPase-IB_hvy"/>
    <property type="match status" value="1"/>
</dbReference>
<keyword evidence="13" id="KW-0406">Ion transport</keyword>
<dbReference type="InterPro" id="IPR023299">
    <property type="entry name" value="ATPase_P-typ_cyto_dom_N"/>
</dbReference>
<dbReference type="Pfam" id="PF00122">
    <property type="entry name" value="E1-E2_ATPase"/>
    <property type="match status" value="1"/>
</dbReference>
<dbReference type="CDD" id="cd00371">
    <property type="entry name" value="HMA"/>
    <property type="match status" value="3"/>
</dbReference>
<keyword evidence="4" id="KW-0813">Transport</keyword>
<gene>
    <name evidence="20" type="ORF">WJX72_007760</name>
</gene>
<dbReference type="Gene3D" id="3.40.50.1000">
    <property type="entry name" value="HAD superfamily/HAD-like"/>
    <property type="match status" value="1"/>
</dbReference>
<dbReference type="FunFam" id="3.30.70.100:FF:000033">
    <property type="entry name" value="Copper-transporting ATPase HMA5"/>
    <property type="match status" value="1"/>
</dbReference>
<evidence type="ECO:0000256" key="16">
    <source>
        <dbReference type="ARBA" id="ARBA00077729"/>
    </source>
</evidence>
<dbReference type="NCBIfam" id="TIGR00003">
    <property type="entry name" value="copper ion binding protein"/>
    <property type="match status" value="3"/>
</dbReference>
<evidence type="ECO:0000256" key="8">
    <source>
        <dbReference type="ARBA" id="ARBA00022741"/>
    </source>
</evidence>
<dbReference type="InterPro" id="IPR027256">
    <property type="entry name" value="P-typ_ATPase_IB"/>
</dbReference>
<dbReference type="Proteomes" id="UP001489004">
    <property type="component" value="Unassembled WGS sequence"/>
</dbReference>
<evidence type="ECO:0000256" key="5">
    <source>
        <dbReference type="ARBA" id="ARBA00022692"/>
    </source>
</evidence>
<dbReference type="GO" id="GO:0005507">
    <property type="term" value="F:copper ion binding"/>
    <property type="evidence" value="ECO:0007669"/>
    <property type="project" value="InterPro"/>
</dbReference>
<dbReference type="EC" id="7.2.2.8" evidence="3"/>
<reference evidence="20 21" key="1">
    <citation type="journal article" date="2024" name="Nat. Commun.">
        <title>Phylogenomics reveals the evolutionary origins of lichenization in chlorophyte algae.</title>
        <authorList>
            <person name="Puginier C."/>
            <person name="Libourel C."/>
            <person name="Otte J."/>
            <person name="Skaloud P."/>
            <person name="Haon M."/>
            <person name="Grisel S."/>
            <person name="Petersen M."/>
            <person name="Berrin J.G."/>
            <person name="Delaux P.M."/>
            <person name="Dal Grande F."/>
            <person name="Keller J."/>
        </authorList>
    </citation>
    <scope>NUCLEOTIDE SEQUENCE [LARGE SCALE GENOMIC DNA]</scope>
    <source>
        <strain evidence="20 21">SAG 2043</strain>
    </source>
</reference>
<feature type="transmembrane region" description="Helical" evidence="17">
    <location>
        <begin position="998"/>
        <end position="1018"/>
    </location>
</feature>
<dbReference type="PANTHER" id="PTHR46594:SF4">
    <property type="entry name" value="P-TYPE CATION-TRANSPORTING ATPASE"/>
    <property type="match status" value="1"/>
</dbReference>
<dbReference type="InterPro" id="IPR006122">
    <property type="entry name" value="HMA_Cu_ion-bd"/>
</dbReference>
<evidence type="ECO:0000256" key="18">
    <source>
        <dbReference type="SAM" id="MobiDB-lite"/>
    </source>
</evidence>
<keyword evidence="9 17" id="KW-0067">ATP-binding</keyword>
<dbReference type="SFLD" id="SFLDF00027">
    <property type="entry name" value="p-type_atpase"/>
    <property type="match status" value="1"/>
</dbReference>
<feature type="region of interest" description="Disordered" evidence="18">
    <location>
        <begin position="717"/>
        <end position="772"/>
    </location>
</feature>
<dbReference type="FunFam" id="3.30.70.100:FF:000001">
    <property type="entry name" value="ATPase copper transporting beta"/>
    <property type="match status" value="2"/>
</dbReference>
<keyword evidence="5 17" id="KW-0812">Transmembrane</keyword>
<dbReference type="InterPro" id="IPR001757">
    <property type="entry name" value="P_typ_ATPase"/>
</dbReference>
<dbReference type="SUPFAM" id="SSF56784">
    <property type="entry name" value="HAD-like"/>
    <property type="match status" value="1"/>
</dbReference>
<dbReference type="CDD" id="cd02094">
    <property type="entry name" value="P-type_ATPase_Cu-like"/>
    <property type="match status" value="1"/>
</dbReference>
<sequence length="1064" mass="113119">MSWWGRRQEPAVAQAELQHLVSGVRSSTGGTDVGSILQAGSKHGGKAVALLSIKGMHCSSCSAAVEKALGALPGVESASVALLNESAAVVYDSTFASTAELVDTVEDAGFEASVVSNTLKDIQRKVAQMQVRGMHCSSCSSAVEKALLRLEGVHKASVSLTMEQADVEYDPDHCTPAQLEEAVTDAGFDASLLSSGEPCGARSDHRTTLRITGMTCSSCSSAVEKGLSGVEGVRSVTVNLLAGRAEVEFDPDKTGPRHLIEAVEDMGFEAEATGADRGTAAADRRAELAYWRRLFTASAALTIPVFLVAMVFPMSPALKPLMDFQLFGFPLNQVIKWALTTPVQFVIGWRFHAGAWKAIKSGRANMDVLVSLGTNASYLYSIISILHHHRMQHYMTGAYRPTDFFETSAMLITFILLGKYLEASAKGKTSEAITKLLTLTPATALLVTLGPDGQPLEEQEVPTALVHRGDILKLLPGARVPADGIVLSGQSHADESMLTGEPLPVSKKEGDAVIGGTMNLGGTLQIRATRVGSDTALAQIVRLVESAQMAKAPIQAFADYVSSIFVPIVVGLALITWLCWYLAGSCGWYPAEWLPEGHNPFLFALLFGIAVLVIACPCALGLATPTAVMVGTGVGASNGILIKGGDSLERASHLKTVVFDKTGTLTYGRPTVTEHRLFDQRITFEEVLALAAAVEADSEHPLAGSILTYAEQHMNPHRRSVPTHSTTLSSAAEHHTSSETVPLKGSGTPTAGSPLRLRASGGQHRSADKARDMSWVRPVKDVDVQPGKGIKGWVPSSFSPAPRSPGPGAVRPGAADVKVVVGNKKMMAEEGVSVSKPVDDYMREMEGQCCTCVMVAVHDSLVAVLCITDPLKPEARGVVSALHQMGMSCHLVTGDNWRTARAIAELLGIINVTAECLPGSKAEIIMELQKRKQVVAMVGDGINDSPALAQADVGIAVGSGTDVAIEAADYVLMRDDLEDVLVAIDLSRKTFNRIRLNYFWALGYNVTMIPVAAGVLYPCIQMQIPPWIAGGAMAFSSVSVVCSSLMLRSYKRPPPVLRDLVTQP</sequence>
<dbReference type="NCBIfam" id="TIGR01494">
    <property type="entry name" value="ATPase_P-type"/>
    <property type="match status" value="2"/>
</dbReference>
<name>A0AAW1PQ83_9CHLO</name>
<keyword evidence="11 17" id="KW-1133">Transmembrane helix</keyword>
<evidence type="ECO:0000256" key="13">
    <source>
        <dbReference type="ARBA" id="ARBA00023065"/>
    </source>
</evidence>
<feature type="transmembrane region" description="Helical" evidence="17">
    <location>
        <begin position="334"/>
        <end position="352"/>
    </location>
</feature>
<accession>A0AAW1PQ83</accession>
<evidence type="ECO:0000256" key="2">
    <source>
        <dbReference type="ARBA" id="ARBA00006024"/>
    </source>
</evidence>
<keyword evidence="12" id="KW-0186">Copper</keyword>
<feature type="domain" description="HMA" evidence="19">
    <location>
        <begin position="205"/>
        <end position="271"/>
    </location>
</feature>
<dbReference type="FunFam" id="3.40.50.1000:FF:000031">
    <property type="entry name" value="Probable copper-transporting ATPase HMA5"/>
    <property type="match status" value="1"/>
</dbReference>
<dbReference type="InterPro" id="IPR044492">
    <property type="entry name" value="P_typ_ATPase_HD_dom"/>
</dbReference>
<dbReference type="InterPro" id="IPR017969">
    <property type="entry name" value="Heavy-metal-associated_CS"/>
</dbReference>
<feature type="transmembrane region" description="Helical" evidence="17">
    <location>
        <begin position="603"/>
        <end position="623"/>
    </location>
</feature>
<dbReference type="SUPFAM" id="SSF81653">
    <property type="entry name" value="Calcium ATPase, transduction domain A"/>
    <property type="match status" value="1"/>
</dbReference>
<dbReference type="Pfam" id="PF00702">
    <property type="entry name" value="Hydrolase"/>
    <property type="match status" value="1"/>
</dbReference>
<dbReference type="SFLD" id="SFLDS00003">
    <property type="entry name" value="Haloacid_Dehalogenase"/>
    <property type="match status" value="1"/>
</dbReference>
<dbReference type="Gene3D" id="3.30.70.100">
    <property type="match status" value="3"/>
</dbReference>
<dbReference type="InterPro" id="IPR006121">
    <property type="entry name" value="HMA_dom"/>
</dbReference>
<evidence type="ECO:0000259" key="19">
    <source>
        <dbReference type="PROSITE" id="PS50846"/>
    </source>
</evidence>
<dbReference type="GO" id="GO:0016887">
    <property type="term" value="F:ATP hydrolysis activity"/>
    <property type="evidence" value="ECO:0007669"/>
    <property type="project" value="InterPro"/>
</dbReference>
<evidence type="ECO:0000256" key="15">
    <source>
        <dbReference type="ARBA" id="ARBA00049289"/>
    </source>
</evidence>
<dbReference type="PRINTS" id="PR00942">
    <property type="entry name" value="CUATPASEI"/>
</dbReference>
<feature type="transmembrane region" description="Helical" evidence="17">
    <location>
        <begin position="557"/>
        <end position="583"/>
    </location>
</feature>
<dbReference type="PANTHER" id="PTHR46594">
    <property type="entry name" value="P-TYPE CATION-TRANSPORTING ATPASE"/>
    <property type="match status" value="1"/>
</dbReference>
<dbReference type="PROSITE" id="PS50846">
    <property type="entry name" value="HMA_2"/>
    <property type="match status" value="3"/>
</dbReference>
<dbReference type="PROSITE" id="PS01047">
    <property type="entry name" value="HMA_1"/>
    <property type="match status" value="3"/>
</dbReference>
<dbReference type="EMBL" id="JALJOR010000010">
    <property type="protein sequence ID" value="KAK9810274.1"/>
    <property type="molecule type" value="Genomic_DNA"/>
</dbReference>
<feature type="region of interest" description="Disordered" evidence="18">
    <location>
        <begin position="790"/>
        <end position="812"/>
    </location>
</feature>
<keyword evidence="7" id="KW-0677">Repeat</keyword>
<comment type="subcellular location">
    <subcellularLocation>
        <location evidence="1">Membrane</location>
        <topology evidence="1">Multi-pass membrane protein</topology>
    </subcellularLocation>
</comment>
<dbReference type="InterPro" id="IPR059000">
    <property type="entry name" value="ATPase_P-type_domA"/>
</dbReference>
<dbReference type="InterPro" id="IPR023214">
    <property type="entry name" value="HAD_sf"/>
</dbReference>
<dbReference type="InterPro" id="IPR023298">
    <property type="entry name" value="ATPase_P-typ_TM_dom_sf"/>
</dbReference>
<evidence type="ECO:0000256" key="6">
    <source>
        <dbReference type="ARBA" id="ARBA00022723"/>
    </source>
</evidence>
<keyword evidence="21" id="KW-1185">Reference proteome</keyword>
<dbReference type="GO" id="GO:0005524">
    <property type="term" value="F:ATP binding"/>
    <property type="evidence" value="ECO:0007669"/>
    <property type="project" value="UniProtKB-UniRule"/>
</dbReference>
<feature type="transmembrane region" description="Helical" evidence="17">
    <location>
        <begin position="294"/>
        <end position="314"/>
    </location>
</feature>
<dbReference type="GO" id="GO:0016020">
    <property type="term" value="C:membrane"/>
    <property type="evidence" value="ECO:0007669"/>
    <property type="project" value="UniProtKB-SubCell"/>
</dbReference>
<feature type="domain" description="HMA" evidence="19">
    <location>
        <begin position="47"/>
        <end position="113"/>
    </location>
</feature>
<dbReference type="InterPro" id="IPR036412">
    <property type="entry name" value="HAD-like_sf"/>
</dbReference>
<keyword evidence="8 17" id="KW-0547">Nucleotide-binding</keyword>
<evidence type="ECO:0000256" key="14">
    <source>
        <dbReference type="ARBA" id="ARBA00023136"/>
    </source>
</evidence>
<evidence type="ECO:0000256" key="12">
    <source>
        <dbReference type="ARBA" id="ARBA00023008"/>
    </source>
</evidence>
<feature type="transmembrane region" description="Helical" evidence="17">
    <location>
        <begin position="364"/>
        <end position="383"/>
    </location>
</feature>
<evidence type="ECO:0000256" key="10">
    <source>
        <dbReference type="ARBA" id="ARBA00022967"/>
    </source>
</evidence>
<feature type="transmembrane region" description="Helical" evidence="17">
    <location>
        <begin position="1024"/>
        <end position="1047"/>
    </location>
</feature>
<comment type="caution">
    <text evidence="20">The sequence shown here is derived from an EMBL/GenBank/DDBJ whole genome shotgun (WGS) entry which is preliminary data.</text>
</comment>
<dbReference type="InterPro" id="IPR036163">
    <property type="entry name" value="HMA_dom_sf"/>
</dbReference>
<dbReference type="Pfam" id="PF00403">
    <property type="entry name" value="HMA"/>
    <property type="match status" value="3"/>
</dbReference>
<keyword evidence="6 17" id="KW-0479">Metal-binding</keyword>
<evidence type="ECO:0000256" key="3">
    <source>
        <dbReference type="ARBA" id="ARBA00012517"/>
    </source>
</evidence>
<dbReference type="SUPFAM" id="SSF81660">
    <property type="entry name" value="Metal cation-transporting ATPase, ATP-binding domain N"/>
    <property type="match status" value="1"/>
</dbReference>
<dbReference type="AlphaFoldDB" id="A0AAW1PQ83"/>
<dbReference type="Gene3D" id="2.70.150.10">
    <property type="entry name" value="Calcium-transporting ATPase, cytoplasmic transduction domain A"/>
    <property type="match status" value="1"/>
</dbReference>
<dbReference type="Gene3D" id="3.40.1110.10">
    <property type="entry name" value="Calcium-transporting ATPase, cytoplasmic domain N"/>
    <property type="match status" value="2"/>
</dbReference>
<dbReference type="PRINTS" id="PR00119">
    <property type="entry name" value="CATATPASE"/>
</dbReference>
<dbReference type="SUPFAM" id="SSF81665">
    <property type="entry name" value="Calcium ATPase, transmembrane domain M"/>
    <property type="match status" value="1"/>
</dbReference>
<proteinExistence type="inferred from homology"/>
<feature type="transmembrane region" description="Helical" evidence="17">
    <location>
        <begin position="403"/>
        <end position="421"/>
    </location>
</feature>
<dbReference type="PROSITE" id="PS00154">
    <property type="entry name" value="ATPASE_E1_E2"/>
    <property type="match status" value="1"/>
</dbReference>
<dbReference type="InterPro" id="IPR008250">
    <property type="entry name" value="ATPase_P-typ_transduc_dom_A_sf"/>
</dbReference>